<name>A0A9D7AGB1_9GAMM</name>
<organism evidence="2 3">
    <name type="scientific">Limnobaculum xujianqingii</name>
    <dbReference type="NCBI Taxonomy" id="2738837"/>
    <lineage>
        <taxon>Bacteria</taxon>
        <taxon>Pseudomonadati</taxon>
        <taxon>Pseudomonadota</taxon>
        <taxon>Gammaproteobacteria</taxon>
        <taxon>Enterobacterales</taxon>
        <taxon>Budviciaceae</taxon>
        <taxon>Limnobaculum</taxon>
    </lineage>
</organism>
<dbReference type="Proteomes" id="UP000807542">
    <property type="component" value="Unassembled WGS sequence"/>
</dbReference>
<comment type="caution">
    <text evidence="2">The sequence shown here is derived from an EMBL/GenBank/DDBJ whole genome shotgun (WGS) entry which is preliminary data.</text>
</comment>
<dbReference type="RefSeq" id="WP_228397365.1">
    <property type="nucleotide sequence ID" value="NZ_JADRCP010000001.1"/>
</dbReference>
<evidence type="ECO:0000313" key="2">
    <source>
        <dbReference type="EMBL" id="MBK5175507.1"/>
    </source>
</evidence>
<evidence type="ECO:0000313" key="4">
    <source>
        <dbReference type="Proteomes" id="UP001296969"/>
    </source>
</evidence>
<gene>
    <name evidence="2" type="ORF">I2492_04105</name>
    <name evidence="1" type="ORF">I2493_04105</name>
</gene>
<protein>
    <submittedName>
        <fullName evidence="2">Uncharacterized protein</fullName>
    </submittedName>
</protein>
<evidence type="ECO:0000313" key="1">
    <source>
        <dbReference type="EMBL" id="MBK5072198.1"/>
    </source>
</evidence>
<sequence>MKKQPDVSAEELVAQLKATGMQLPAWMTDIDHIKNGEPLTREELLEFAEIHVGQRRATLALRYLILCGERFGKQYGGYVFQHDNVIIQIDQNIIETLLQAQVESAILEHPEADGYISVMRFYMMSEQKLEQESSNWLNDFIDEFLTEGSTLLLSGNLQQPTELH</sequence>
<proteinExistence type="predicted"/>
<evidence type="ECO:0000313" key="3">
    <source>
        <dbReference type="Proteomes" id="UP000807542"/>
    </source>
</evidence>
<dbReference type="EMBL" id="JADRCP010000001">
    <property type="protein sequence ID" value="MBK5175507.1"/>
    <property type="molecule type" value="Genomic_DNA"/>
</dbReference>
<accession>A0A9D7AGB1</accession>
<reference evidence="2 4" key="1">
    <citation type="submission" date="2020-11" db="EMBL/GenBank/DDBJ databases">
        <title>Insectihabitans protaetiae gen. nov. sp. nov. and Insectihabitans allomyrinae sp. nov., isolated from larvae of Protaetia brevitarsis seulensis and Allomyrina dichotoma, respectively.</title>
        <authorList>
            <person name="Lee S.D."/>
            <person name="Byeon Y.-S."/>
            <person name="Kim S.-M."/>
            <person name="Yang H.L."/>
            <person name="Kim I.S."/>
        </authorList>
    </citation>
    <scope>NUCLEOTIDE SEQUENCE</scope>
    <source>
        <strain evidence="2">CWB-B4</strain>
        <strain evidence="1 4">CWB-B43</strain>
    </source>
</reference>
<dbReference type="AlphaFoldDB" id="A0A9D7AGB1"/>
<keyword evidence="4" id="KW-1185">Reference proteome</keyword>
<dbReference type="Proteomes" id="UP001296969">
    <property type="component" value="Unassembled WGS sequence"/>
</dbReference>
<dbReference type="EMBL" id="JADRCQ010000001">
    <property type="protein sequence ID" value="MBK5072198.1"/>
    <property type="molecule type" value="Genomic_DNA"/>
</dbReference>